<keyword evidence="2" id="KW-0238">DNA-binding</keyword>
<dbReference type="InterPro" id="IPR009057">
    <property type="entry name" value="Homeodomain-like_sf"/>
</dbReference>
<dbReference type="Pfam" id="PF12833">
    <property type="entry name" value="HTH_18"/>
    <property type="match status" value="1"/>
</dbReference>
<dbReference type="SUPFAM" id="SSF46689">
    <property type="entry name" value="Homeodomain-like"/>
    <property type="match status" value="2"/>
</dbReference>
<gene>
    <name evidence="5" type="ORF">O3I_024105</name>
</gene>
<dbReference type="Gene3D" id="1.10.10.60">
    <property type="entry name" value="Homeodomain-like"/>
    <property type="match status" value="1"/>
</dbReference>
<evidence type="ECO:0000313" key="5">
    <source>
        <dbReference type="EMBL" id="AFU02776.1"/>
    </source>
</evidence>
<proteinExistence type="predicted"/>
<dbReference type="PANTHER" id="PTHR43280:SF32">
    <property type="entry name" value="TRANSCRIPTIONAL REGULATORY PROTEIN"/>
    <property type="match status" value="1"/>
</dbReference>
<dbReference type="PROSITE" id="PS01124">
    <property type="entry name" value="HTH_ARAC_FAMILY_2"/>
    <property type="match status" value="1"/>
</dbReference>
<evidence type="ECO:0000256" key="3">
    <source>
        <dbReference type="ARBA" id="ARBA00023163"/>
    </source>
</evidence>
<feature type="domain" description="HTH araC/xylS-type" evidence="4">
    <location>
        <begin position="180"/>
        <end position="278"/>
    </location>
</feature>
<accession>K0F5Q7</accession>
<dbReference type="AlphaFoldDB" id="K0F5Q7"/>
<dbReference type="STRING" id="1133849.O3I_024105"/>
<dbReference type="HOGENOM" id="CLU_000445_88_2_11"/>
<dbReference type="KEGG" id="nbr:O3I_024105"/>
<name>K0F5Q7_NOCB7</name>
<sequence>MTDTSRCVRQRDGIPVFDYRTDPAIPRVTLLQLDSGHPRWHKHIHEFPALVYAPGAGVVAVVAAGQVIEPAAHPLVEHAVAVFFDPAVLGDDTSAPWFAHPLLFPFQHRQSGGLLRLELPTECRPRWDVTIAAIDTELTRQDSGYRQAVAAHLTLLLVDIARLAADVVTDPRRGAEPLLVEVYDLIEARFRQPFSLRDIADMVGMTPGYLTSVVRDRTGRTVQQWIIDRRMTEARRLLIDTDLPIAEIARRVGIPDPGYFTRLFRRENHASPRAWRSMSE</sequence>
<dbReference type="PANTHER" id="PTHR43280">
    <property type="entry name" value="ARAC-FAMILY TRANSCRIPTIONAL REGULATOR"/>
    <property type="match status" value="1"/>
</dbReference>
<dbReference type="SMART" id="SM00342">
    <property type="entry name" value="HTH_ARAC"/>
    <property type="match status" value="1"/>
</dbReference>
<evidence type="ECO:0000256" key="2">
    <source>
        <dbReference type="ARBA" id="ARBA00023125"/>
    </source>
</evidence>
<keyword evidence="6" id="KW-1185">Reference proteome</keyword>
<keyword evidence="1" id="KW-0805">Transcription regulation</keyword>
<protein>
    <submittedName>
        <fullName evidence="5">Transcriptional regulatory protein</fullName>
    </submittedName>
</protein>
<reference evidence="5 6" key="1">
    <citation type="journal article" date="2012" name="J. Bacteriol.">
        <title>Complete genome sequence of Nocardia brasiliensis HUJEG-1.</title>
        <authorList>
            <person name="Vera-Cabrera L."/>
            <person name="Ortiz-Lopez R."/>
            <person name="Elizondo-Gonzalez R."/>
            <person name="Perez-Maya A.A."/>
            <person name="Ocampo-Candiani J."/>
        </authorList>
    </citation>
    <scope>NUCLEOTIDE SEQUENCE [LARGE SCALE GENOMIC DNA]</scope>
    <source>
        <strain evidence="6">ATCC 700358</strain>
    </source>
</reference>
<evidence type="ECO:0000313" key="6">
    <source>
        <dbReference type="Proteomes" id="UP000006304"/>
    </source>
</evidence>
<organism evidence="5 6">
    <name type="scientific">Nocardia brasiliensis (strain ATCC 700358 / HUJEG-1)</name>
    <dbReference type="NCBI Taxonomy" id="1133849"/>
    <lineage>
        <taxon>Bacteria</taxon>
        <taxon>Bacillati</taxon>
        <taxon>Actinomycetota</taxon>
        <taxon>Actinomycetes</taxon>
        <taxon>Mycobacteriales</taxon>
        <taxon>Nocardiaceae</taxon>
        <taxon>Nocardia</taxon>
    </lineage>
</organism>
<dbReference type="Proteomes" id="UP000006304">
    <property type="component" value="Chromosome"/>
</dbReference>
<dbReference type="EMBL" id="CP003876">
    <property type="protein sequence ID" value="AFU02776.1"/>
    <property type="molecule type" value="Genomic_DNA"/>
</dbReference>
<dbReference type="GO" id="GO:0043565">
    <property type="term" value="F:sequence-specific DNA binding"/>
    <property type="evidence" value="ECO:0007669"/>
    <property type="project" value="InterPro"/>
</dbReference>
<dbReference type="InterPro" id="IPR018060">
    <property type="entry name" value="HTH_AraC"/>
</dbReference>
<dbReference type="eggNOG" id="COG2207">
    <property type="taxonomic scope" value="Bacteria"/>
</dbReference>
<evidence type="ECO:0000259" key="4">
    <source>
        <dbReference type="PROSITE" id="PS01124"/>
    </source>
</evidence>
<keyword evidence="3" id="KW-0804">Transcription</keyword>
<dbReference type="GO" id="GO:0003700">
    <property type="term" value="F:DNA-binding transcription factor activity"/>
    <property type="evidence" value="ECO:0007669"/>
    <property type="project" value="InterPro"/>
</dbReference>
<evidence type="ECO:0000256" key="1">
    <source>
        <dbReference type="ARBA" id="ARBA00023015"/>
    </source>
</evidence>